<dbReference type="AlphaFoldDB" id="A0A9R1UM24"/>
<dbReference type="EMBL" id="NBSK02000008">
    <property type="protein sequence ID" value="KAJ0189552.1"/>
    <property type="molecule type" value="Genomic_DNA"/>
</dbReference>
<evidence type="ECO:0000313" key="2">
    <source>
        <dbReference type="EMBL" id="KAJ0189552.1"/>
    </source>
</evidence>
<comment type="caution">
    <text evidence="2">The sequence shown here is derived from an EMBL/GenBank/DDBJ whole genome shotgun (WGS) entry which is preliminary data.</text>
</comment>
<dbReference type="Proteomes" id="UP000235145">
    <property type="component" value="Unassembled WGS sequence"/>
</dbReference>
<organism evidence="2 3">
    <name type="scientific">Lactuca sativa</name>
    <name type="common">Garden lettuce</name>
    <dbReference type="NCBI Taxonomy" id="4236"/>
    <lineage>
        <taxon>Eukaryota</taxon>
        <taxon>Viridiplantae</taxon>
        <taxon>Streptophyta</taxon>
        <taxon>Embryophyta</taxon>
        <taxon>Tracheophyta</taxon>
        <taxon>Spermatophyta</taxon>
        <taxon>Magnoliopsida</taxon>
        <taxon>eudicotyledons</taxon>
        <taxon>Gunneridae</taxon>
        <taxon>Pentapetalae</taxon>
        <taxon>asterids</taxon>
        <taxon>campanulids</taxon>
        <taxon>Asterales</taxon>
        <taxon>Asteraceae</taxon>
        <taxon>Cichorioideae</taxon>
        <taxon>Cichorieae</taxon>
        <taxon>Lactucinae</taxon>
        <taxon>Lactuca</taxon>
    </lineage>
</organism>
<protein>
    <recommendedName>
        <fullName evidence="1">PB1-like domain-containing protein</fullName>
    </recommendedName>
</protein>
<accession>A0A9R1UM24</accession>
<dbReference type="Pfam" id="PF26130">
    <property type="entry name" value="PB1-like"/>
    <property type="match status" value="1"/>
</dbReference>
<evidence type="ECO:0000259" key="1">
    <source>
        <dbReference type="Pfam" id="PF26130"/>
    </source>
</evidence>
<evidence type="ECO:0000313" key="3">
    <source>
        <dbReference type="Proteomes" id="UP000235145"/>
    </source>
</evidence>
<gene>
    <name evidence="2" type="ORF">LSAT_V11C800439430</name>
</gene>
<sequence length="370" mass="42932">MVFIEGYDSYFTLKIYYGGIFKKSPRRKYIDDTISYVDDVDIDLFSVHELVDMYKGEQALYYHLCIRGFPLDYDLLPLSNDQDILKLSPSNVMIEELEPESVSPELNKKTCRREVIDVDESHNHSKIIVPYVMSQVSQQSNVINVNEGVTMGHIEKVCKGNLDNHVFEPQEPYEIYHVDCNFQNVDELICENVGGDQSVRLDEFEAFIEDYSYYVLFDVEYNVPNVEYTQVGMEILEDLFIDDSGDAFNSQSGDGSDYSGYDSDDSDYNVHESNLQFDVDVDMSDFHSVADVDKHKTKTGGNEIVHEELEVIHSDDYQFVGFREYERKIMLKEMSRSTICSHGEIHLNFIGWVRVSKQRKKLWITCIHML</sequence>
<feature type="domain" description="PB1-like" evidence="1">
    <location>
        <begin position="8"/>
        <end position="87"/>
    </location>
</feature>
<reference evidence="2 3" key="1">
    <citation type="journal article" date="2017" name="Nat. Commun.">
        <title>Genome assembly with in vitro proximity ligation data and whole-genome triplication in lettuce.</title>
        <authorList>
            <person name="Reyes-Chin-Wo S."/>
            <person name="Wang Z."/>
            <person name="Yang X."/>
            <person name="Kozik A."/>
            <person name="Arikit S."/>
            <person name="Song C."/>
            <person name="Xia L."/>
            <person name="Froenicke L."/>
            <person name="Lavelle D.O."/>
            <person name="Truco M.J."/>
            <person name="Xia R."/>
            <person name="Zhu S."/>
            <person name="Xu C."/>
            <person name="Xu H."/>
            <person name="Xu X."/>
            <person name="Cox K."/>
            <person name="Korf I."/>
            <person name="Meyers B.C."/>
            <person name="Michelmore R.W."/>
        </authorList>
    </citation>
    <scope>NUCLEOTIDE SEQUENCE [LARGE SCALE GENOMIC DNA]</scope>
    <source>
        <strain evidence="3">cv. Salinas</strain>
        <tissue evidence="2">Seedlings</tissue>
    </source>
</reference>
<dbReference type="InterPro" id="IPR058594">
    <property type="entry name" value="PB1-like_dom_pln"/>
</dbReference>
<keyword evidence="3" id="KW-1185">Reference proteome</keyword>
<proteinExistence type="predicted"/>
<name>A0A9R1UM24_LACSA</name>